<dbReference type="InterPro" id="IPR037401">
    <property type="entry name" value="SnoaL-like"/>
</dbReference>
<feature type="domain" description="SnoaL-like" evidence="1">
    <location>
        <begin position="13"/>
        <end position="121"/>
    </location>
</feature>
<dbReference type="InterPro" id="IPR032710">
    <property type="entry name" value="NTF2-like_dom_sf"/>
</dbReference>
<dbReference type="KEGG" id="pfy:PFICI_08979"/>
<evidence type="ECO:0000259" key="1">
    <source>
        <dbReference type="Pfam" id="PF12680"/>
    </source>
</evidence>
<protein>
    <recommendedName>
        <fullName evidence="1">SnoaL-like domain-containing protein</fullName>
    </recommendedName>
</protein>
<sequence length="159" mass="18062">MEVPYLSVQDLLDYLRAFNSRDYAAQHAFYAPDIELVIPDPEIGTLVGSAGVMKHYNVVHADAEENVIPLVVLSDRGNVFLQMESYFRYLKATNQTVHGYTVVPGDVTKISCCALYELDKGNKMKRITCFLFKQEKLGQVDVEERIRDTESRAQPDLKL</sequence>
<dbReference type="AlphaFoldDB" id="W3X1T4"/>
<accession>W3X1T4</accession>
<evidence type="ECO:0000313" key="3">
    <source>
        <dbReference type="Proteomes" id="UP000030651"/>
    </source>
</evidence>
<dbReference type="InParanoid" id="W3X1T4"/>
<dbReference type="OMA" id="AGIMNHY"/>
<proteinExistence type="predicted"/>
<dbReference type="Proteomes" id="UP000030651">
    <property type="component" value="Unassembled WGS sequence"/>
</dbReference>
<dbReference type="EMBL" id="KI912114">
    <property type="protein sequence ID" value="ETS79126.1"/>
    <property type="molecule type" value="Genomic_DNA"/>
</dbReference>
<organism evidence="2 3">
    <name type="scientific">Pestalotiopsis fici (strain W106-1 / CGMCC3.15140)</name>
    <dbReference type="NCBI Taxonomy" id="1229662"/>
    <lineage>
        <taxon>Eukaryota</taxon>
        <taxon>Fungi</taxon>
        <taxon>Dikarya</taxon>
        <taxon>Ascomycota</taxon>
        <taxon>Pezizomycotina</taxon>
        <taxon>Sordariomycetes</taxon>
        <taxon>Xylariomycetidae</taxon>
        <taxon>Amphisphaeriales</taxon>
        <taxon>Sporocadaceae</taxon>
        <taxon>Pestalotiopsis</taxon>
    </lineage>
</organism>
<dbReference type="HOGENOM" id="CLU_1652774_0_0_1"/>
<dbReference type="GeneID" id="19273992"/>
<dbReference type="Pfam" id="PF12680">
    <property type="entry name" value="SnoaL_2"/>
    <property type="match status" value="1"/>
</dbReference>
<gene>
    <name evidence="2" type="ORF">PFICI_08979</name>
</gene>
<dbReference type="Gene3D" id="3.10.450.50">
    <property type="match status" value="1"/>
</dbReference>
<keyword evidence="3" id="KW-1185">Reference proteome</keyword>
<evidence type="ECO:0000313" key="2">
    <source>
        <dbReference type="EMBL" id="ETS79126.1"/>
    </source>
</evidence>
<reference evidence="3" key="1">
    <citation type="journal article" date="2015" name="BMC Genomics">
        <title>Genomic and transcriptomic analysis of the endophytic fungus Pestalotiopsis fici reveals its lifestyle and high potential for synthesis of natural products.</title>
        <authorList>
            <person name="Wang X."/>
            <person name="Zhang X."/>
            <person name="Liu L."/>
            <person name="Xiang M."/>
            <person name="Wang W."/>
            <person name="Sun X."/>
            <person name="Che Y."/>
            <person name="Guo L."/>
            <person name="Liu G."/>
            <person name="Guo L."/>
            <person name="Wang C."/>
            <person name="Yin W.B."/>
            <person name="Stadler M."/>
            <person name="Zhang X."/>
            <person name="Liu X."/>
        </authorList>
    </citation>
    <scope>NUCLEOTIDE SEQUENCE [LARGE SCALE GENOMIC DNA]</scope>
    <source>
        <strain evidence="3">W106-1 / CGMCC3.15140</strain>
    </source>
</reference>
<dbReference type="OrthoDB" id="4828938at2759"/>
<dbReference type="RefSeq" id="XP_007835751.1">
    <property type="nucleotide sequence ID" value="XM_007837560.1"/>
</dbReference>
<name>W3X1T4_PESFW</name>
<dbReference type="SUPFAM" id="SSF54427">
    <property type="entry name" value="NTF2-like"/>
    <property type="match status" value="1"/>
</dbReference>